<evidence type="ECO:0000313" key="2">
    <source>
        <dbReference type="EMBL" id="KTT21876.1"/>
    </source>
</evidence>
<dbReference type="EMBL" id="LDSL01000064">
    <property type="protein sequence ID" value="KTT21876.1"/>
    <property type="molecule type" value="Genomic_DNA"/>
</dbReference>
<accession>A0A147GW35</accession>
<reference evidence="2 3" key="1">
    <citation type="journal article" date="2016" name="Front. Microbiol.">
        <title>Genomic Resource of Rice Seed Associated Bacteria.</title>
        <authorList>
            <person name="Midha S."/>
            <person name="Bansal K."/>
            <person name="Sharma S."/>
            <person name="Kumar N."/>
            <person name="Patil P.P."/>
            <person name="Chaudhry V."/>
            <person name="Patil P.B."/>
        </authorList>
    </citation>
    <scope>NUCLEOTIDE SEQUENCE [LARGE SCALE GENOMIC DNA]</scope>
    <source>
        <strain evidence="2 3">NS331</strain>
    </source>
</reference>
<comment type="caution">
    <text evidence="2">The sequence shown here is derived from an EMBL/GenBank/DDBJ whole genome shotgun (WGS) entry which is preliminary data.</text>
</comment>
<name>A0A147GW35_9BURK</name>
<keyword evidence="1" id="KW-1133">Transmembrane helix</keyword>
<dbReference type="Proteomes" id="UP000072741">
    <property type="component" value="Unassembled WGS sequence"/>
</dbReference>
<sequence length="214" mass="23680">MFLWHMQSSECASWVQAWGSIFAIIATVGVVALAHYLQRTAKKRDDHDAETRELEYGYQLAHGSARVAEKIPSFISDTGVSWLDGRAMLAEVTAYADAFSRFDASKMQSTRLFQAVLAADALTRLLQQQLEDLLAAKAEPAVTVKPIFNAALARAQRRPGAVRDLIEQIAQELSSHARTIGSVLDDRKVKPESKRLVGDVILRALSDITTPFLR</sequence>
<keyword evidence="1" id="KW-0812">Transmembrane</keyword>
<evidence type="ECO:0000256" key="1">
    <source>
        <dbReference type="SAM" id="Phobius"/>
    </source>
</evidence>
<evidence type="ECO:0000313" key="3">
    <source>
        <dbReference type="Proteomes" id="UP000072741"/>
    </source>
</evidence>
<dbReference type="AlphaFoldDB" id="A0A147GW35"/>
<keyword evidence="1" id="KW-0472">Membrane</keyword>
<keyword evidence="3" id="KW-1185">Reference proteome</keyword>
<organism evidence="2 3">
    <name type="scientific">Pseudacidovorax intermedius</name>
    <dbReference type="NCBI Taxonomy" id="433924"/>
    <lineage>
        <taxon>Bacteria</taxon>
        <taxon>Pseudomonadati</taxon>
        <taxon>Pseudomonadota</taxon>
        <taxon>Betaproteobacteria</taxon>
        <taxon>Burkholderiales</taxon>
        <taxon>Comamonadaceae</taxon>
        <taxon>Pseudacidovorax</taxon>
    </lineage>
</organism>
<proteinExistence type="predicted"/>
<protein>
    <submittedName>
        <fullName evidence="2">Uncharacterized protein</fullName>
    </submittedName>
</protein>
<gene>
    <name evidence="2" type="ORF">NS331_10955</name>
</gene>
<feature type="transmembrane region" description="Helical" evidence="1">
    <location>
        <begin position="15"/>
        <end position="37"/>
    </location>
</feature>